<dbReference type="InterPro" id="IPR034113">
    <property type="entry name" value="SCP_GAPR1-like"/>
</dbReference>
<dbReference type="InterPro" id="IPR001283">
    <property type="entry name" value="CRISP-related"/>
</dbReference>
<organism evidence="2 3">
    <name type="scientific">Blyttiomyces helicus</name>
    <dbReference type="NCBI Taxonomy" id="388810"/>
    <lineage>
        <taxon>Eukaryota</taxon>
        <taxon>Fungi</taxon>
        <taxon>Fungi incertae sedis</taxon>
        <taxon>Chytridiomycota</taxon>
        <taxon>Chytridiomycota incertae sedis</taxon>
        <taxon>Chytridiomycetes</taxon>
        <taxon>Chytridiomycetes incertae sedis</taxon>
        <taxon>Blyttiomyces</taxon>
    </lineage>
</organism>
<gene>
    <name evidence="2" type="ORF">BDK51DRAFT_23958</name>
</gene>
<feature type="non-terminal residue" evidence="2">
    <location>
        <position position="1"/>
    </location>
</feature>
<evidence type="ECO:0000313" key="3">
    <source>
        <dbReference type="Proteomes" id="UP000269721"/>
    </source>
</evidence>
<dbReference type="PRINTS" id="PR00837">
    <property type="entry name" value="V5TPXLIKE"/>
</dbReference>
<dbReference type="InterPro" id="IPR014044">
    <property type="entry name" value="CAP_dom"/>
</dbReference>
<dbReference type="PRINTS" id="PR00838">
    <property type="entry name" value="V5ALLERGEN"/>
</dbReference>
<dbReference type="OrthoDB" id="2128882at2759"/>
<keyword evidence="3" id="KW-1185">Reference proteome</keyword>
<feature type="domain" description="SCP" evidence="1">
    <location>
        <begin position="1"/>
        <end position="132"/>
    </location>
</feature>
<sequence>QDCLAAHNDARNKAGLPSLSWDEELANMAQSFAQTLAVKDILVHGDHEGAGQNLYGESGGRPTCGSAVDNWVNEKQFYNDEKIPGPNFDQYGHYTQVMWKDTTHVGCGLAFGKDHNSGKVVCDYKPAGNVVGQTPF</sequence>
<dbReference type="InterPro" id="IPR035940">
    <property type="entry name" value="CAP_sf"/>
</dbReference>
<dbReference type="InterPro" id="IPR002413">
    <property type="entry name" value="V5_allergen-like"/>
</dbReference>
<dbReference type="SMART" id="SM00198">
    <property type="entry name" value="SCP"/>
    <property type="match status" value="1"/>
</dbReference>
<dbReference type="Proteomes" id="UP000269721">
    <property type="component" value="Unassembled WGS sequence"/>
</dbReference>
<accession>A0A4P9WCN5</accession>
<dbReference type="CDD" id="cd05382">
    <property type="entry name" value="CAP_GAPR1-like"/>
    <property type="match status" value="1"/>
</dbReference>
<dbReference type="Pfam" id="PF00188">
    <property type="entry name" value="CAP"/>
    <property type="match status" value="1"/>
</dbReference>
<dbReference type="SUPFAM" id="SSF55797">
    <property type="entry name" value="PR-1-like"/>
    <property type="match status" value="1"/>
</dbReference>
<dbReference type="Gene3D" id="3.40.33.10">
    <property type="entry name" value="CAP"/>
    <property type="match status" value="1"/>
</dbReference>
<protein>
    <submittedName>
        <fullName evidence="2">CAP domain-containing protein</fullName>
    </submittedName>
</protein>
<dbReference type="PANTHER" id="PTHR10334">
    <property type="entry name" value="CYSTEINE-RICH SECRETORY PROTEIN-RELATED"/>
    <property type="match status" value="1"/>
</dbReference>
<dbReference type="PROSITE" id="PS01009">
    <property type="entry name" value="CRISP_1"/>
    <property type="match status" value="1"/>
</dbReference>
<proteinExistence type="predicted"/>
<dbReference type="EMBL" id="KZ996928">
    <property type="protein sequence ID" value="RKO88126.1"/>
    <property type="molecule type" value="Genomic_DNA"/>
</dbReference>
<dbReference type="FunFam" id="3.40.33.10:FF:000010">
    <property type="entry name" value="Predicted protein"/>
    <property type="match status" value="1"/>
</dbReference>
<evidence type="ECO:0000259" key="1">
    <source>
        <dbReference type="SMART" id="SM00198"/>
    </source>
</evidence>
<dbReference type="GO" id="GO:0005576">
    <property type="term" value="C:extracellular region"/>
    <property type="evidence" value="ECO:0007669"/>
    <property type="project" value="InterPro"/>
</dbReference>
<dbReference type="AlphaFoldDB" id="A0A4P9WCN5"/>
<reference evidence="3" key="1">
    <citation type="journal article" date="2018" name="Nat. Microbiol.">
        <title>Leveraging single-cell genomics to expand the fungal tree of life.</title>
        <authorList>
            <person name="Ahrendt S.R."/>
            <person name="Quandt C.A."/>
            <person name="Ciobanu D."/>
            <person name="Clum A."/>
            <person name="Salamov A."/>
            <person name="Andreopoulos B."/>
            <person name="Cheng J.F."/>
            <person name="Woyke T."/>
            <person name="Pelin A."/>
            <person name="Henrissat B."/>
            <person name="Reynolds N.K."/>
            <person name="Benny G.L."/>
            <person name="Smith M.E."/>
            <person name="James T.Y."/>
            <person name="Grigoriev I.V."/>
        </authorList>
    </citation>
    <scope>NUCLEOTIDE SEQUENCE [LARGE SCALE GENOMIC DNA]</scope>
</reference>
<name>A0A4P9WCN5_9FUNG</name>
<evidence type="ECO:0000313" key="2">
    <source>
        <dbReference type="EMBL" id="RKO88126.1"/>
    </source>
</evidence>
<dbReference type="InterPro" id="IPR018244">
    <property type="entry name" value="Allrgn_V5/Tpx1_CS"/>
</dbReference>